<name>A0ABQ9ZL02_9CRUS</name>
<dbReference type="Gene3D" id="3.60.10.10">
    <property type="entry name" value="Endonuclease/exonuclease/phosphatase"/>
    <property type="match status" value="1"/>
</dbReference>
<proteinExistence type="predicted"/>
<keyword evidence="2" id="KW-1185">Reference proteome</keyword>
<comment type="caution">
    <text evidence="1">The sequence shown here is derived from an EMBL/GenBank/DDBJ whole genome shotgun (WGS) entry which is preliminary data.</text>
</comment>
<evidence type="ECO:0000313" key="2">
    <source>
        <dbReference type="Proteomes" id="UP001234178"/>
    </source>
</evidence>
<dbReference type="SUPFAM" id="SSF56219">
    <property type="entry name" value="DNase I-like"/>
    <property type="match status" value="1"/>
</dbReference>
<dbReference type="Proteomes" id="UP001234178">
    <property type="component" value="Unassembled WGS sequence"/>
</dbReference>
<dbReference type="EMBL" id="JAOYFB010000004">
    <property type="protein sequence ID" value="KAK4013603.1"/>
    <property type="molecule type" value="Genomic_DNA"/>
</dbReference>
<evidence type="ECO:0008006" key="3">
    <source>
        <dbReference type="Google" id="ProtNLM"/>
    </source>
</evidence>
<organism evidence="1 2">
    <name type="scientific">Daphnia magna</name>
    <dbReference type="NCBI Taxonomy" id="35525"/>
    <lineage>
        <taxon>Eukaryota</taxon>
        <taxon>Metazoa</taxon>
        <taxon>Ecdysozoa</taxon>
        <taxon>Arthropoda</taxon>
        <taxon>Crustacea</taxon>
        <taxon>Branchiopoda</taxon>
        <taxon>Diplostraca</taxon>
        <taxon>Cladocera</taxon>
        <taxon>Anomopoda</taxon>
        <taxon>Daphniidae</taxon>
        <taxon>Daphnia</taxon>
    </lineage>
</organism>
<reference evidence="1 2" key="1">
    <citation type="journal article" date="2023" name="Nucleic Acids Res.">
        <title>The hologenome of Daphnia magna reveals possible DNA methylation and microbiome-mediated evolution of the host genome.</title>
        <authorList>
            <person name="Chaturvedi A."/>
            <person name="Li X."/>
            <person name="Dhandapani V."/>
            <person name="Marshall H."/>
            <person name="Kissane S."/>
            <person name="Cuenca-Cambronero M."/>
            <person name="Asole G."/>
            <person name="Calvet F."/>
            <person name="Ruiz-Romero M."/>
            <person name="Marangio P."/>
            <person name="Guigo R."/>
            <person name="Rago D."/>
            <person name="Mirbahai L."/>
            <person name="Eastwood N."/>
            <person name="Colbourne J.K."/>
            <person name="Zhou J."/>
            <person name="Mallon E."/>
            <person name="Orsini L."/>
        </authorList>
    </citation>
    <scope>NUCLEOTIDE SEQUENCE [LARGE SCALE GENOMIC DNA]</scope>
    <source>
        <strain evidence="1">LRV0_1</strain>
    </source>
</reference>
<sequence>MVPSETIALAFKDSLPTRVPLVALSFKVHTYYPSPFKCSKRWRLGHTKNRCNSKNQGCKTKLDHVTTETTRADKRIDTFEEKFANRFDRLERLLLTRLPGPKSDTENISSLDSESLISSHSKKNAHLQSQIHSRMDYMDTPASRHDVLLCETLWNNKFSVKSRTYHLINKNRTDRRGGGVAILVHRAIPYTEIASKITSNIEAIGVTIHNTKYGSIDIFSVYCPKGNCTKEELIQLSSTENHFIIGVDFTTS</sequence>
<dbReference type="PANTHER" id="PTHR33273">
    <property type="entry name" value="DOMAIN-CONTAINING PROTEIN, PUTATIVE-RELATED"/>
    <property type="match status" value="1"/>
</dbReference>
<dbReference type="PANTHER" id="PTHR33273:SF4">
    <property type="entry name" value="ENDONUCLEASE_EXONUCLEASE_PHOSPHATASE DOMAIN-CONTAINING PROTEIN"/>
    <property type="match status" value="1"/>
</dbReference>
<protein>
    <recommendedName>
        <fullName evidence="3">Endonuclease/exonuclease/phosphatase domain-containing protein</fullName>
    </recommendedName>
</protein>
<accession>A0ABQ9ZL02</accession>
<gene>
    <name evidence="1" type="ORF">OUZ56_026156</name>
</gene>
<dbReference type="InterPro" id="IPR036691">
    <property type="entry name" value="Endo/exonu/phosph_ase_sf"/>
</dbReference>
<evidence type="ECO:0000313" key="1">
    <source>
        <dbReference type="EMBL" id="KAK4013603.1"/>
    </source>
</evidence>